<keyword evidence="8" id="KW-0325">Glycoprotein</keyword>
<keyword evidence="3 12" id="KW-0812">Transmembrane</keyword>
<dbReference type="EMBL" id="UYSG01000023">
    <property type="protein sequence ID" value="VDL14142.1"/>
    <property type="molecule type" value="Genomic_DNA"/>
</dbReference>
<feature type="region of interest" description="Disordered" evidence="11">
    <location>
        <begin position="211"/>
        <end position="244"/>
    </location>
</feature>
<protein>
    <submittedName>
        <fullName evidence="16">Thyroglobulin type-1 domain-containing protein</fullName>
    </submittedName>
</protein>
<sequence>MSAQSSQTPPRVTFSADNLPACRADRPDLFKARQCNALDCFCVNVTTGEFLPATRTISEELADCSTEKKISVNVKPRFILAVLRIFLVVHQTSTTPFTGIYRGRNYSIPLLSSSYNTNNSYWESRITKALQDLCQASMGYQRVASIRRLPSSNTVHQSIPTMPFEVILYSTGHGRTLGSLEELIKHRLDEGYLPGLGSLDPEASCIKRLEESMSDPEPNFSQDLDMESGSTENNGPSKSEDVGDLEVHTNVVKSLENSKLYLILDEESSRDPPQQDYPGGNRRRPISVRQTAHDLAVQNSWRHREVLNQPGVIAAIVGSTIAGLLLLILLILFCVYRLRKKDEGSYSLEEPQKGATTPGAYVRAPSREFYA</sequence>
<comment type="caution">
    <text evidence="10">Lacks conserved residue(s) required for the propagation of feature annotation.</text>
</comment>
<evidence type="ECO:0000259" key="13">
    <source>
        <dbReference type="PROSITE" id="PS51162"/>
    </source>
</evidence>
<dbReference type="PROSITE" id="PS51162">
    <property type="entry name" value="THYROGLOBULIN_1_2"/>
    <property type="match status" value="1"/>
</dbReference>
<keyword evidence="5 12" id="KW-1133">Transmembrane helix</keyword>
<dbReference type="AlphaFoldDB" id="A0A0R3S7Y8"/>
<dbReference type="SMART" id="SM00294">
    <property type="entry name" value="4.1m"/>
    <property type="match status" value="1"/>
</dbReference>
<evidence type="ECO:0000256" key="4">
    <source>
        <dbReference type="ARBA" id="ARBA00022974"/>
    </source>
</evidence>
<organism evidence="16">
    <name type="scientific">Hymenolepis diminuta</name>
    <name type="common">Rat tapeworm</name>
    <dbReference type="NCBI Taxonomy" id="6216"/>
    <lineage>
        <taxon>Eukaryota</taxon>
        <taxon>Metazoa</taxon>
        <taxon>Spiralia</taxon>
        <taxon>Lophotrochozoa</taxon>
        <taxon>Platyhelminthes</taxon>
        <taxon>Cestoda</taxon>
        <taxon>Eucestoda</taxon>
        <taxon>Cyclophyllidea</taxon>
        <taxon>Hymenolepididae</taxon>
        <taxon>Hymenolepis</taxon>
    </lineage>
</organism>
<dbReference type="InterPro" id="IPR036857">
    <property type="entry name" value="Thyroglobulin_1_sf"/>
</dbReference>
<keyword evidence="7" id="KW-1015">Disulfide bond</keyword>
<dbReference type="SMART" id="SM00211">
    <property type="entry name" value="TY"/>
    <property type="match status" value="1"/>
</dbReference>
<dbReference type="InterPro" id="IPR003585">
    <property type="entry name" value="Neurexin-like"/>
</dbReference>
<evidence type="ECO:0000313" key="15">
    <source>
        <dbReference type="Proteomes" id="UP000274504"/>
    </source>
</evidence>
<evidence type="ECO:0000256" key="11">
    <source>
        <dbReference type="SAM" id="MobiDB-lite"/>
    </source>
</evidence>
<gene>
    <name evidence="14" type="ORF">HDID_LOCUS205</name>
</gene>
<keyword evidence="9" id="KW-0357">Heparan sulfate</keyword>
<evidence type="ECO:0000256" key="12">
    <source>
        <dbReference type="SAM" id="Phobius"/>
    </source>
</evidence>
<dbReference type="GO" id="GO:0016020">
    <property type="term" value="C:membrane"/>
    <property type="evidence" value="ECO:0007669"/>
    <property type="project" value="UniProtKB-SubCell"/>
</dbReference>
<dbReference type="InterPro" id="IPR027789">
    <property type="entry name" value="Syndecan/Neurexin_dom"/>
</dbReference>
<dbReference type="PANTHER" id="PTHR10915:SF1">
    <property type="entry name" value="SYNDECAN"/>
    <property type="match status" value="1"/>
</dbReference>
<evidence type="ECO:0000256" key="5">
    <source>
        <dbReference type="ARBA" id="ARBA00022989"/>
    </source>
</evidence>
<evidence type="ECO:0000256" key="3">
    <source>
        <dbReference type="ARBA" id="ARBA00022692"/>
    </source>
</evidence>
<reference evidence="16" key="1">
    <citation type="submission" date="2017-02" db="UniProtKB">
        <authorList>
            <consortium name="WormBaseParasite"/>
        </authorList>
    </citation>
    <scope>IDENTIFICATION</scope>
</reference>
<comment type="similarity">
    <text evidence="2">Belongs to the syndecan proteoglycan family.</text>
</comment>
<evidence type="ECO:0000256" key="7">
    <source>
        <dbReference type="ARBA" id="ARBA00023157"/>
    </source>
</evidence>
<dbReference type="STRING" id="6216.A0A0R3S7Y8"/>
<feature type="compositionally biased region" description="Polar residues" evidence="11">
    <location>
        <begin position="228"/>
        <end position="237"/>
    </location>
</feature>
<dbReference type="WBParaSite" id="HDID_0000020401-mRNA-1">
    <property type="protein sequence ID" value="HDID_0000020401-mRNA-1"/>
    <property type="gene ID" value="HDID_0000020401"/>
</dbReference>
<feature type="transmembrane region" description="Helical" evidence="12">
    <location>
        <begin position="312"/>
        <end position="336"/>
    </location>
</feature>
<dbReference type="Pfam" id="PF01034">
    <property type="entry name" value="Syndecan"/>
    <property type="match status" value="1"/>
</dbReference>
<accession>A0A0R3S7Y8</accession>
<comment type="subcellular location">
    <subcellularLocation>
        <location evidence="1">Membrane</location>
        <topology evidence="1">Single-pass type I membrane protein</topology>
    </subcellularLocation>
</comment>
<proteinExistence type="inferred from homology"/>
<evidence type="ECO:0000256" key="8">
    <source>
        <dbReference type="ARBA" id="ARBA00023180"/>
    </source>
</evidence>
<reference evidence="14 15" key="2">
    <citation type="submission" date="2018-11" db="EMBL/GenBank/DDBJ databases">
        <authorList>
            <consortium name="Pathogen Informatics"/>
        </authorList>
    </citation>
    <scope>NUCLEOTIDE SEQUENCE [LARGE SCALE GENOMIC DNA]</scope>
</reference>
<dbReference type="InterPro" id="IPR001050">
    <property type="entry name" value="Syndecan"/>
</dbReference>
<dbReference type="PANTHER" id="PTHR10915">
    <property type="entry name" value="SYNDECAN"/>
    <property type="match status" value="1"/>
</dbReference>
<dbReference type="InterPro" id="IPR000716">
    <property type="entry name" value="Thyroglobulin_1"/>
</dbReference>
<dbReference type="GO" id="GO:0009986">
    <property type="term" value="C:cell surface"/>
    <property type="evidence" value="ECO:0007669"/>
    <property type="project" value="TreeGrafter"/>
</dbReference>
<evidence type="ECO:0000313" key="16">
    <source>
        <dbReference type="WBParaSite" id="HDID_0000020401-mRNA-1"/>
    </source>
</evidence>
<evidence type="ECO:0000256" key="10">
    <source>
        <dbReference type="PROSITE-ProRule" id="PRU00500"/>
    </source>
</evidence>
<feature type="domain" description="Thyroglobulin type-1" evidence="13">
    <location>
        <begin position="1"/>
        <end position="64"/>
    </location>
</feature>
<dbReference type="GO" id="GO:0016477">
    <property type="term" value="P:cell migration"/>
    <property type="evidence" value="ECO:0007669"/>
    <property type="project" value="TreeGrafter"/>
</dbReference>
<keyword evidence="4" id="KW-0654">Proteoglycan</keyword>
<name>A0A0R3S7Y8_HYMDI</name>
<feature type="region of interest" description="Disordered" evidence="11">
    <location>
        <begin position="263"/>
        <end position="285"/>
    </location>
</feature>
<evidence type="ECO:0000313" key="14">
    <source>
        <dbReference type="EMBL" id="VDL14142.1"/>
    </source>
</evidence>
<evidence type="ECO:0000256" key="9">
    <source>
        <dbReference type="ARBA" id="ARBA00023207"/>
    </source>
</evidence>
<evidence type="ECO:0000256" key="1">
    <source>
        <dbReference type="ARBA" id="ARBA00004479"/>
    </source>
</evidence>
<dbReference type="Proteomes" id="UP000274504">
    <property type="component" value="Unassembled WGS sequence"/>
</dbReference>
<keyword evidence="6 12" id="KW-0472">Membrane</keyword>
<evidence type="ECO:0000256" key="2">
    <source>
        <dbReference type="ARBA" id="ARBA00005343"/>
    </source>
</evidence>
<evidence type="ECO:0000256" key="6">
    <source>
        <dbReference type="ARBA" id="ARBA00023136"/>
    </source>
</evidence>
<dbReference type="SUPFAM" id="SSF57610">
    <property type="entry name" value="Thyroglobulin type-1 domain"/>
    <property type="match status" value="1"/>
</dbReference>
<dbReference type="OrthoDB" id="10044468at2759"/>